<gene>
    <name evidence="2" type="ORF">M9Y10_008947</name>
</gene>
<keyword evidence="1" id="KW-0812">Transmembrane</keyword>
<feature type="transmembrane region" description="Helical" evidence="1">
    <location>
        <begin position="360"/>
        <end position="376"/>
    </location>
</feature>
<keyword evidence="1" id="KW-0472">Membrane</keyword>
<keyword evidence="3" id="KW-1185">Reference proteome</keyword>
<protein>
    <recommendedName>
        <fullName evidence="4">Intimal thickness related receptor IRP domain-containing protein</fullName>
    </recommendedName>
</protein>
<dbReference type="Proteomes" id="UP001470230">
    <property type="component" value="Unassembled WGS sequence"/>
</dbReference>
<evidence type="ECO:0000313" key="2">
    <source>
        <dbReference type="EMBL" id="KAK8871034.1"/>
    </source>
</evidence>
<evidence type="ECO:0000256" key="1">
    <source>
        <dbReference type="SAM" id="Phobius"/>
    </source>
</evidence>
<evidence type="ECO:0008006" key="4">
    <source>
        <dbReference type="Google" id="ProtNLM"/>
    </source>
</evidence>
<proteinExistence type="predicted"/>
<name>A0ABR2J0K2_9EUKA</name>
<organism evidence="2 3">
    <name type="scientific">Tritrichomonas musculus</name>
    <dbReference type="NCBI Taxonomy" id="1915356"/>
    <lineage>
        <taxon>Eukaryota</taxon>
        <taxon>Metamonada</taxon>
        <taxon>Parabasalia</taxon>
        <taxon>Tritrichomonadida</taxon>
        <taxon>Tritrichomonadidae</taxon>
        <taxon>Tritrichomonas</taxon>
    </lineage>
</organism>
<accession>A0ABR2J0K2</accession>
<feature type="transmembrane region" description="Helical" evidence="1">
    <location>
        <begin position="171"/>
        <end position="194"/>
    </location>
</feature>
<comment type="caution">
    <text evidence="2">The sequence shown here is derived from an EMBL/GenBank/DDBJ whole genome shotgun (WGS) entry which is preliminary data.</text>
</comment>
<keyword evidence="1" id="KW-1133">Transmembrane helix</keyword>
<evidence type="ECO:0000313" key="3">
    <source>
        <dbReference type="Proteomes" id="UP001470230"/>
    </source>
</evidence>
<feature type="transmembrane region" description="Helical" evidence="1">
    <location>
        <begin position="270"/>
        <end position="294"/>
    </location>
</feature>
<feature type="transmembrane region" description="Helical" evidence="1">
    <location>
        <begin position="214"/>
        <end position="234"/>
    </location>
</feature>
<feature type="transmembrane region" description="Helical" evidence="1">
    <location>
        <begin position="140"/>
        <end position="159"/>
    </location>
</feature>
<reference evidence="2 3" key="1">
    <citation type="submission" date="2024-04" db="EMBL/GenBank/DDBJ databases">
        <title>Tritrichomonas musculus Genome.</title>
        <authorList>
            <person name="Alves-Ferreira E."/>
            <person name="Grigg M."/>
            <person name="Lorenzi H."/>
            <person name="Galac M."/>
        </authorList>
    </citation>
    <scope>NUCLEOTIDE SEQUENCE [LARGE SCALE GENOMIC DNA]</scope>
    <source>
        <strain evidence="2 3">EAF2021</strain>
    </source>
</reference>
<feature type="transmembrane region" description="Helical" evidence="1">
    <location>
        <begin position="330"/>
        <end position="354"/>
    </location>
</feature>
<dbReference type="EMBL" id="JAPFFF010000014">
    <property type="protein sequence ID" value="KAK8871034.1"/>
    <property type="molecule type" value="Genomic_DNA"/>
</dbReference>
<sequence length="450" mass="51953">MILLTFLCYFRTYIINSTHISTVLPDIGLIHGATYDLSITNTNSETFFIAILDSKEYSMTPHLSYSYASQFCSRVKNHISRINSSIVIHKNYGSLSITIPKSDTYRTLIISCKSQASQYTVDVSFSNGDSLLDSRRLPSFISIPIELCITFVCFMPWLLNQYKYRSFRHSLHNLISLGMIFTFLNLYLCYLVLWNDSIHDRKNFVHYFEITTRVLSSILILSAIILATKGWFIVFQDLKSKDVTDVITFCSIYFILRSLSSTNSTTVFDIILFVLTSILLIFLFSSLIFGIQFVDRHIIAHMYVIQRAGINPITTPIYKKHIIYTLFKHILVIYFSYCIAIMSLELADVLNFWVKDMLNVIEHVGILVALSVLFCVRKVDCDLYSKIDDSESAKAVSSQTLDDFEINSYEDYTDLIDWEEGMRLPPQPVIVKNEEERKEDKADFFNITEL</sequence>